<evidence type="ECO:0000256" key="1">
    <source>
        <dbReference type="SAM" id="MobiDB-lite"/>
    </source>
</evidence>
<evidence type="ECO:0000313" key="3">
    <source>
        <dbReference type="Proteomes" id="UP001164746"/>
    </source>
</evidence>
<sequence>MGSSARKPDTELTRTNQSRKKKQTIKKNGRRGILQKDKYGDVFYYDTEKDWFYYLDQNNVRYYKDEDGETFYLDEQERPYHLTSDGEKVYMDNKGIAQLETPGTDNKDGVDLNALSENDKTSENMPPSTASTAISFNIKPKLETPVLFNGVQITRNMPSLDSVPSIEILDHRNRWSTTESGNSDVFDVGTMSTYSSLSFVSSNFNREALITPNYINDESEEVEIQRVAQNEAENRILHKLLDQERNKPQLPPAKSYRKVGMFSVKIDSDKNDCIISGSAFLPDGQLVMSDYKNKKLKLFNRELQCVNAAEVGFSPIKLCSGKKDNLIHVAFKSPSTYGIKIFKVEKNEFQNTITTTTPWPIGGLGRSSNGLAVMQSKSEAWFVHLLNLKGKLLREIDLRKEGYKLSNSEYLVITEDLDIVVTDRGHNSVISFNHIGEEVFTYTQLREPMGLCTDGKGSIFVTSPGIVHQISKSGERIQSLMARDTIGLTPVNICYDTEDNLMVFAGNANTMSAFEVTDSQ</sequence>
<name>A0ABY7G7U8_MYAAR</name>
<dbReference type="InterPro" id="IPR011042">
    <property type="entry name" value="6-blade_b-propeller_TolB-like"/>
</dbReference>
<feature type="compositionally biased region" description="Basic residues" evidence="1">
    <location>
        <begin position="17"/>
        <end position="29"/>
    </location>
</feature>
<dbReference type="Proteomes" id="UP001164746">
    <property type="component" value="Chromosome 15"/>
</dbReference>
<keyword evidence="3" id="KW-1185">Reference proteome</keyword>
<reference evidence="2" key="1">
    <citation type="submission" date="2022-11" db="EMBL/GenBank/DDBJ databases">
        <title>Centuries of genome instability and evolution in soft-shell clam transmissible cancer (bioRxiv).</title>
        <authorList>
            <person name="Hart S.F.M."/>
            <person name="Yonemitsu M.A."/>
            <person name="Giersch R.M."/>
            <person name="Beal B.F."/>
            <person name="Arriagada G."/>
            <person name="Davis B.W."/>
            <person name="Ostrander E.A."/>
            <person name="Goff S.P."/>
            <person name="Metzger M.J."/>
        </authorList>
    </citation>
    <scope>NUCLEOTIDE SEQUENCE</scope>
    <source>
        <strain evidence="2">MELC-2E11</strain>
        <tissue evidence="2">Siphon/mantle</tissue>
    </source>
</reference>
<evidence type="ECO:0000313" key="2">
    <source>
        <dbReference type="EMBL" id="WAR27341.1"/>
    </source>
</evidence>
<gene>
    <name evidence="2" type="ORF">MAR_013045</name>
</gene>
<dbReference type="Gene3D" id="2.120.10.30">
    <property type="entry name" value="TolB, C-terminal domain"/>
    <property type="match status" value="1"/>
</dbReference>
<proteinExistence type="predicted"/>
<dbReference type="EMBL" id="CP111026">
    <property type="protein sequence ID" value="WAR27341.1"/>
    <property type="molecule type" value="Genomic_DNA"/>
</dbReference>
<feature type="compositionally biased region" description="Basic and acidic residues" evidence="1">
    <location>
        <begin position="1"/>
        <end position="12"/>
    </location>
</feature>
<feature type="region of interest" description="Disordered" evidence="1">
    <location>
        <begin position="1"/>
        <end position="29"/>
    </location>
</feature>
<organism evidence="2 3">
    <name type="scientific">Mya arenaria</name>
    <name type="common">Soft-shell clam</name>
    <dbReference type="NCBI Taxonomy" id="6604"/>
    <lineage>
        <taxon>Eukaryota</taxon>
        <taxon>Metazoa</taxon>
        <taxon>Spiralia</taxon>
        <taxon>Lophotrochozoa</taxon>
        <taxon>Mollusca</taxon>
        <taxon>Bivalvia</taxon>
        <taxon>Autobranchia</taxon>
        <taxon>Heteroconchia</taxon>
        <taxon>Euheterodonta</taxon>
        <taxon>Imparidentia</taxon>
        <taxon>Neoheterodontei</taxon>
        <taxon>Myida</taxon>
        <taxon>Myoidea</taxon>
        <taxon>Myidae</taxon>
        <taxon>Mya</taxon>
    </lineage>
</organism>
<accession>A0ABY7G7U8</accession>
<protein>
    <submittedName>
        <fullName evidence="2">Uncharacterized protein</fullName>
    </submittedName>
</protein>
<dbReference type="SUPFAM" id="SSF63829">
    <property type="entry name" value="Calcium-dependent phosphotriesterase"/>
    <property type="match status" value="1"/>
</dbReference>